<keyword evidence="4" id="KW-0472">Membrane</keyword>
<evidence type="ECO:0000259" key="5">
    <source>
        <dbReference type="PROSITE" id="PS51292"/>
    </source>
</evidence>
<keyword evidence="3" id="KW-0862">Zinc</keyword>
<evidence type="ECO:0000256" key="2">
    <source>
        <dbReference type="ARBA" id="ARBA00022771"/>
    </source>
</evidence>
<dbReference type="SMART" id="SM00744">
    <property type="entry name" value="RINGv"/>
    <property type="match status" value="1"/>
</dbReference>
<evidence type="ECO:0000256" key="3">
    <source>
        <dbReference type="ARBA" id="ARBA00022833"/>
    </source>
</evidence>
<dbReference type="PANTHER" id="PTHR20893">
    <property type="entry name" value="LD08641P"/>
    <property type="match status" value="1"/>
</dbReference>
<reference evidence="6 7" key="1">
    <citation type="journal article" date="2015" name="Genome Biol.">
        <title>Comparative genomics of Steinernema reveals deeply conserved gene regulatory networks.</title>
        <authorList>
            <person name="Dillman A.R."/>
            <person name="Macchietto M."/>
            <person name="Porter C.F."/>
            <person name="Rogers A."/>
            <person name="Williams B."/>
            <person name="Antoshechkin I."/>
            <person name="Lee M.M."/>
            <person name="Goodwin Z."/>
            <person name="Lu X."/>
            <person name="Lewis E.E."/>
            <person name="Goodrich-Blair H."/>
            <person name="Stock S.P."/>
            <person name="Adams B.J."/>
            <person name="Sternberg P.W."/>
            <person name="Mortazavi A."/>
        </authorList>
    </citation>
    <scope>NUCLEOTIDE SEQUENCE [LARGE SCALE GENOMIC DNA]</scope>
    <source>
        <strain evidence="6 7">ALL</strain>
    </source>
</reference>
<sequence length="731" mass="82773">MDKAVQADSDLKKVDEEDDDENVPRCRICFAAEETPENPFVKPCLCSGTLQVVHNECGLRWMMTRGGKARCEVCTAVMETEADYKNEVPVRTTLQVLGLLNLYWAGTCLKFLPLFIVIPFLFVPFAWSAWTGFIVAILSAQFIFCVTYNILHEIESSPSFSNPFPSIHSYSDAKFIDVTLRQVLKSLNGHFGFALVNVMICVVLLRLNAWFGGPDSIDPAQANATTPVPDTSDSAARILFHVILYSLYWGSGPILFLALLCRFGIEFLKFFGFSLIAIAVFLFEGFIVCVAFQGNAVGFFKGYQITSDLLVISIEAELIKYSCIGAFFHLSCARPALRVLQAASNGQFDHGMFHGKYVELVLSPVILIVSFIVPFDMLGHSIGSFEFGEPLELVVNLTGTEEGIEIRCNDGMNILYLMFHIFRMIILFYDVIYVAPVTCLTQFVRRMLISRMKVNQGSSTFKKTIHVAFIYSFFPIIMITYVGVFAVSGYIIARSHDDTINLAVGFFLARAIFSTFNAWVRGAVGLLRGFLFLFPIALNNTIFYKAFSDDSEIQKVNQILLIPILVRYVFHLCPESNRLVSFVRLARELKGWMGYIVLLTFCRLPAHINFFVSFPVHYAIFYYVFFAHILLTILECNIFYDLSQKLRLEMNECALKLKDYEAPKLKKLTYAQIMDKKMKTAAPVSIFRALYKLEEKFIRDVKREWEKFRATLPREVVLLEAETPVGAPAAA</sequence>
<feature type="transmembrane region" description="Helical" evidence="4">
    <location>
        <begin position="594"/>
        <end position="614"/>
    </location>
</feature>
<dbReference type="STRING" id="34508.A0A4U5LTE7"/>
<dbReference type="PANTHER" id="PTHR20893:SF2">
    <property type="entry name" value="LD08641P"/>
    <property type="match status" value="1"/>
</dbReference>
<organism evidence="6 7">
    <name type="scientific">Steinernema carpocapsae</name>
    <name type="common">Entomopathogenic nematode</name>
    <dbReference type="NCBI Taxonomy" id="34508"/>
    <lineage>
        <taxon>Eukaryota</taxon>
        <taxon>Metazoa</taxon>
        <taxon>Ecdysozoa</taxon>
        <taxon>Nematoda</taxon>
        <taxon>Chromadorea</taxon>
        <taxon>Rhabditida</taxon>
        <taxon>Tylenchina</taxon>
        <taxon>Panagrolaimomorpha</taxon>
        <taxon>Strongyloidoidea</taxon>
        <taxon>Steinernematidae</taxon>
        <taxon>Steinernema</taxon>
    </lineage>
</organism>
<dbReference type="InterPro" id="IPR013083">
    <property type="entry name" value="Znf_RING/FYVE/PHD"/>
</dbReference>
<dbReference type="GO" id="GO:0008270">
    <property type="term" value="F:zinc ion binding"/>
    <property type="evidence" value="ECO:0007669"/>
    <property type="project" value="UniProtKB-KW"/>
</dbReference>
<feature type="transmembrane region" description="Helical" evidence="4">
    <location>
        <begin position="465"/>
        <end position="493"/>
    </location>
</feature>
<dbReference type="InterPro" id="IPR011016">
    <property type="entry name" value="Znf_RING-CH"/>
</dbReference>
<evidence type="ECO:0000256" key="4">
    <source>
        <dbReference type="SAM" id="Phobius"/>
    </source>
</evidence>
<feature type="domain" description="RING-CH-type" evidence="5">
    <location>
        <begin position="18"/>
        <end position="81"/>
    </location>
</feature>
<feature type="transmembrane region" description="Helical" evidence="4">
    <location>
        <begin position="191"/>
        <end position="211"/>
    </location>
</feature>
<dbReference type="OrthoDB" id="5945610at2759"/>
<accession>A0A4U5LTE7</accession>
<evidence type="ECO:0000313" key="7">
    <source>
        <dbReference type="Proteomes" id="UP000298663"/>
    </source>
</evidence>
<dbReference type="Pfam" id="PF12906">
    <property type="entry name" value="RINGv"/>
    <property type="match status" value="1"/>
</dbReference>
<gene>
    <name evidence="6" type="ORF">L596_029027</name>
</gene>
<feature type="transmembrane region" description="Helical" evidence="4">
    <location>
        <begin position="421"/>
        <end position="444"/>
    </location>
</feature>
<dbReference type="CDD" id="cd16495">
    <property type="entry name" value="RING_CH-C4HC3_MARCH"/>
    <property type="match status" value="1"/>
</dbReference>
<feature type="transmembrane region" description="Helical" evidence="4">
    <location>
        <begin position="273"/>
        <end position="298"/>
    </location>
</feature>
<name>A0A4U5LTE7_STECR</name>
<dbReference type="Gene3D" id="3.30.40.10">
    <property type="entry name" value="Zinc/RING finger domain, C3HC4 (zinc finger)"/>
    <property type="match status" value="1"/>
</dbReference>
<feature type="transmembrane region" description="Helical" evidence="4">
    <location>
        <begin position="357"/>
        <end position="375"/>
    </location>
</feature>
<comment type="caution">
    <text evidence="6">The sequence shown here is derived from an EMBL/GenBank/DDBJ whole genome shotgun (WGS) entry which is preliminary data.</text>
</comment>
<feature type="transmembrane region" description="Helical" evidence="4">
    <location>
        <begin position="499"/>
        <end position="519"/>
    </location>
</feature>
<reference evidence="6 7" key="2">
    <citation type="journal article" date="2019" name="G3 (Bethesda)">
        <title>Hybrid Assembly of the Genome of the Entomopathogenic Nematode Steinernema carpocapsae Identifies the X-Chromosome.</title>
        <authorList>
            <person name="Serra L."/>
            <person name="Macchietto M."/>
            <person name="Macias-Munoz A."/>
            <person name="McGill C.J."/>
            <person name="Rodriguez I.M."/>
            <person name="Rodriguez B."/>
            <person name="Murad R."/>
            <person name="Mortazavi A."/>
        </authorList>
    </citation>
    <scope>NUCLEOTIDE SEQUENCE [LARGE SCALE GENOMIC DNA]</scope>
    <source>
        <strain evidence="6 7">ALL</strain>
    </source>
</reference>
<proteinExistence type="predicted"/>
<keyword evidence="1" id="KW-0479">Metal-binding</keyword>
<evidence type="ECO:0000313" key="6">
    <source>
        <dbReference type="EMBL" id="TKR59340.1"/>
    </source>
</evidence>
<feature type="transmembrane region" description="Helical" evidence="4">
    <location>
        <begin position="620"/>
        <end position="640"/>
    </location>
</feature>
<protein>
    <recommendedName>
        <fullName evidence="5">RING-CH-type domain-containing protein</fullName>
    </recommendedName>
</protein>
<evidence type="ECO:0000256" key="1">
    <source>
        <dbReference type="ARBA" id="ARBA00022723"/>
    </source>
</evidence>
<dbReference type="AlphaFoldDB" id="A0A4U5LTE7"/>
<keyword evidence="7" id="KW-1185">Reference proteome</keyword>
<feature type="transmembrane region" description="Helical" evidence="4">
    <location>
        <begin position="238"/>
        <end position="261"/>
    </location>
</feature>
<dbReference type="PROSITE" id="PS51292">
    <property type="entry name" value="ZF_RING_CH"/>
    <property type="match status" value="1"/>
</dbReference>
<feature type="transmembrane region" description="Helical" evidence="4">
    <location>
        <begin position="318"/>
        <end position="337"/>
    </location>
</feature>
<dbReference type="Proteomes" id="UP000298663">
    <property type="component" value="Unassembled WGS sequence"/>
</dbReference>
<dbReference type="SUPFAM" id="SSF57850">
    <property type="entry name" value="RING/U-box"/>
    <property type="match status" value="1"/>
</dbReference>
<feature type="transmembrane region" description="Helical" evidence="4">
    <location>
        <begin position="101"/>
        <end position="123"/>
    </location>
</feature>
<keyword evidence="2" id="KW-0863">Zinc-finger</keyword>
<dbReference type="EMBL" id="AZBU02000012">
    <property type="protein sequence ID" value="TKR59340.1"/>
    <property type="molecule type" value="Genomic_DNA"/>
</dbReference>
<feature type="transmembrane region" description="Helical" evidence="4">
    <location>
        <begin position="129"/>
        <end position="151"/>
    </location>
</feature>
<keyword evidence="4" id="KW-1133">Transmembrane helix</keyword>
<keyword evidence="4" id="KW-0812">Transmembrane</keyword>